<evidence type="ECO:0000313" key="3">
    <source>
        <dbReference type="Proteomes" id="UP000294564"/>
    </source>
</evidence>
<protein>
    <recommendedName>
        <fullName evidence="4">Cysteine rich repeat protein</fullName>
    </recommendedName>
</protein>
<accession>A0A4R2NXN8</accession>
<proteinExistence type="predicted"/>
<dbReference type="OrthoDB" id="9902853at2"/>
<dbReference type="AlphaFoldDB" id="A0A4R2NXN8"/>
<gene>
    <name evidence="2" type="ORF">EV195_102262</name>
</gene>
<feature type="chain" id="PRO_5020338900" description="Cysteine rich repeat protein" evidence="1">
    <location>
        <begin position="24"/>
        <end position="102"/>
    </location>
</feature>
<comment type="caution">
    <text evidence="2">The sequence shown here is derived from an EMBL/GenBank/DDBJ whole genome shotgun (WGS) entry which is preliminary data.</text>
</comment>
<keyword evidence="3" id="KW-1185">Reference proteome</keyword>
<keyword evidence="1" id="KW-0732">Signal</keyword>
<dbReference type="RefSeq" id="WP_132793788.1">
    <property type="nucleotide sequence ID" value="NZ_SLXM01000002.1"/>
</dbReference>
<feature type="signal peptide" evidence="1">
    <location>
        <begin position="1"/>
        <end position="23"/>
    </location>
</feature>
<evidence type="ECO:0000313" key="2">
    <source>
        <dbReference type="EMBL" id="TCP26920.1"/>
    </source>
</evidence>
<evidence type="ECO:0008006" key="4">
    <source>
        <dbReference type="Google" id="ProtNLM"/>
    </source>
</evidence>
<reference evidence="2 3" key="1">
    <citation type="submission" date="2019-03" db="EMBL/GenBank/DDBJ databases">
        <title>Genomic Encyclopedia of Type Strains, Phase IV (KMG-IV): sequencing the most valuable type-strain genomes for metagenomic binning, comparative biology and taxonomic classification.</title>
        <authorList>
            <person name="Goeker M."/>
        </authorList>
    </citation>
    <scope>NUCLEOTIDE SEQUENCE [LARGE SCALE GENOMIC DNA]</scope>
    <source>
        <strain evidence="2 3">DSM 14836</strain>
    </source>
</reference>
<evidence type="ECO:0000256" key="1">
    <source>
        <dbReference type="SAM" id="SignalP"/>
    </source>
</evidence>
<name>A0A4R2NXN8_9FLAO</name>
<organism evidence="2 3">
    <name type="scientific">Tenacibaculum skagerrakense</name>
    <dbReference type="NCBI Taxonomy" id="186571"/>
    <lineage>
        <taxon>Bacteria</taxon>
        <taxon>Pseudomonadati</taxon>
        <taxon>Bacteroidota</taxon>
        <taxon>Flavobacteriia</taxon>
        <taxon>Flavobacteriales</taxon>
        <taxon>Flavobacteriaceae</taxon>
        <taxon>Tenacibaculum</taxon>
    </lineage>
</organism>
<dbReference type="Proteomes" id="UP000294564">
    <property type="component" value="Unassembled WGS sequence"/>
</dbReference>
<sequence>MKNLSNVAIAIIILICSASCSNSNETSNNNDFKNDNCNKKWTEEVINAAIEACIETDNSLENCTCAVETTAKELTICETETTEGLAKQLEISLACGIQPQVE</sequence>
<dbReference type="EMBL" id="SLXM01000002">
    <property type="protein sequence ID" value="TCP26920.1"/>
    <property type="molecule type" value="Genomic_DNA"/>
</dbReference>